<comment type="caution">
    <text evidence="4">The sequence shown here is derived from an EMBL/GenBank/DDBJ whole genome shotgun (WGS) entry which is preliminary data.</text>
</comment>
<feature type="domain" description="DUF5689" evidence="3">
    <location>
        <begin position="42"/>
        <end position="274"/>
    </location>
</feature>
<evidence type="ECO:0000313" key="4">
    <source>
        <dbReference type="EMBL" id="PPZ92352.1"/>
    </source>
</evidence>
<dbReference type="AlphaFoldDB" id="A0A2S7I702"/>
<evidence type="ECO:0000259" key="3">
    <source>
        <dbReference type="Pfam" id="PF18942"/>
    </source>
</evidence>
<dbReference type="InterPro" id="IPR032185">
    <property type="entry name" value="DUF5017"/>
</dbReference>
<accession>A0A2S7I702</accession>
<dbReference type="EMBL" id="PTPZ01000002">
    <property type="protein sequence ID" value="PPZ92352.1"/>
    <property type="molecule type" value="Genomic_DNA"/>
</dbReference>
<dbReference type="Gene3D" id="2.60.120.200">
    <property type="match status" value="1"/>
</dbReference>
<keyword evidence="1" id="KW-0732">Signal</keyword>
<dbReference type="Pfam" id="PF18942">
    <property type="entry name" value="DUF5689"/>
    <property type="match status" value="2"/>
</dbReference>
<dbReference type="InterPro" id="IPR043744">
    <property type="entry name" value="DUF5689"/>
</dbReference>
<evidence type="ECO:0000256" key="1">
    <source>
        <dbReference type="SAM" id="SignalP"/>
    </source>
</evidence>
<protein>
    <recommendedName>
        <fullName evidence="6">DUF5689 domain-containing protein</fullName>
    </recommendedName>
</protein>
<evidence type="ECO:0000259" key="2">
    <source>
        <dbReference type="Pfam" id="PF16409"/>
    </source>
</evidence>
<feature type="chain" id="PRO_5015454858" description="DUF5689 domain-containing protein" evidence="1">
    <location>
        <begin position="26"/>
        <end position="683"/>
    </location>
</feature>
<sequence length="683" mass="74424">MKKYFSIIRIFILSLTVFLTSCVQDDVYSTPDLQGKCQDLTPTKTIAEVKTAFANNTATITDDIIIEGYVSSSDESGNVYKTIYLQDAPENPTQGLVVSVDAVSTYTSFPQGSKVYIKLKGLAFGRYGNVLQVGYNNIDPITNTPTFGRIPEKLVANHLVRSCASKVKMVPKVITLASLTNTSTVDPLIGALVQINNAEFPINLLCNIYAPNGTTVNRQIVDPTMTTPINSRVVRNSGYASFAADQLPSGNGTFIGILSKFNSDYQFFINRVSDLNMKGARLDGTTPSCTFNTTGKTMKTVAEVKAYFSGTLAQIPDNAYLKAQVTANDKTGNLFKYIYVEDKTGGIRVNIDMASLYADPRFFVGKQVLINLKDLYVGSVNGEVQLGGLFSGNVGRVLPNDVYKHFFPTNDFTEVVATEKTIAGLTDADVGRWIKIKNLQFINDDLGESYAGGSNTSRTLEDCSGAKISLTTSSFANFASRQIDSGKGDLYGVLTKYNGKYEVWITNPLGADFDGNRCDGSPVPVFENIFNEDFSGALTNNWTAVSVLGAAVWNIQQFGNPKPCVVMSGNGNEDWLISKPITLAGYKNYYLSFETDGRASVPSNPLEVYVTDNYTGNYATTTWTKLNPILDSDLSKFAPFVNSGKLDISNFAGKNVVVAFKYTSTATASATWELDNVKVRGRK</sequence>
<dbReference type="PROSITE" id="PS51257">
    <property type="entry name" value="PROKAR_LIPOPROTEIN"/>
    <property type="match status" value="1"/>
</dbReference>
<feature type="domain" description="DUF5017" evidence="2">
    <location>
        <begin position="559"/>
        <end position="672"/>
    </location>
</feature>
<dbReference type="RefSeq" id="WP_104793163.1">
    <property type="nucleotide sequence ID" value="NZ_PTPZ01000002.1"/>
</dbReference>
<reference evidence="4 5" key="1">
    <citation type="submission" date="2018-02" db="EMBL/GenBank/DDBJ databases">
        <title>Draft genome sequence of bacterial isolates from marine environment.</title>
        <authorList>
            <person name="Singh S.K."/>
            <person name="Hill R."/>
            <person name="Major S."/>
            <person name="Cai H."/>
            <person name="Li Y."/>
        </authorList>
    </citation>
    <scope>NUCLEOTIDE SEQUENCE [LARGE SCALE GENOMIC DNA]</scope>
    <source>
        <strain evidence="4 5">IMET F</strain>
    </source>
</reference>
<dbReference type="NCBIfam" id="NF038128">
    <property type="entry name" value="choice_anch_J"/>
    <property type="match status" value="1"/>
</dbReference>
<proteinExistence type="predicted"/>
<feature type="domain" description="DUF5689" evidence="3">
    <location>
        <begin position="297"/>
        <end position="507"/>
    </location>
</feature>
<evidence type="ECO:0000313" key="5">
    <source>
        <dbReference type="Proteomes" id="UP000238565"/>
    </source>
</evidence>
<dbReference type="Proteomes" id="UP000238565">
    <property type="component" value="Unassembled WGS sequence"/>
</dbReference>
<gene>
    <name evidence="4" type="ORF">C3729_05140</name>
</gene>
<dbReference type="Pfam" id="PF16409">
    <property type="entry name" value="DUF5017"/>
    <property type="match status" value="1"/>
</dbReference>
<feature type="signal peptide" evidence="1">
    <location>
        <begin position="1"/>
        <end position="25"/>
    </location>
</feature>
<organism evidence="4 5">
    <name type="scientific">Cloacibacterium normanense</name>
    <dbReference type="NCBI Taxonomy" id="237258"/>
    <lineage>
        <taxon>Bacteria</taxon>
        <taxon>Pseudomonadati</taxon>
        <taxon>Bacteroidota</taxon>
        <taxon>Flavobacteriia</taxon>
        <taxon>Flavobacteriales</taxon>
        <taxon>Weeksellaceae</taxon>
    </lineage>
</organism>
<name>A0A2S7I702_9FLAO</name>
<evidence type="ECO:0008006" key="6">
    <source>
        <dbReference type="Google" id="ProtNLM"/>
    </source>
</evidence>